<evidence type="ECO:0000256" key="1">
    <source>
        <dbReference type="SAM" id="MobiDB-lite"/>
    </source>
</evidence>
<dbReference type="Gene3D" id="3.30.720.110">
    <property type="match status" value="1"/>
</dbReference>
<sequence>MAASSTPTGYHSVTPSLIVRDAAKAIEFYKQAFGAEELSRMAGPGGAIMHAEIRIGDSIVMLGEENVEWGTKSPLSTDGNPGSLHLYVADADAAFQRALDAGATVRYPLEDAFWGDRYGKLTDPFGHEWGIATRQKEMTPEEMERAGAEWMAQQAAGQSAQQQPA</sequence>
<dbReference type="CDD" id="cd07246">
    <property type="entry name" value="VOC_like"/>
    <property type="match status" value="1"/>
</dbReference>
<accession>A0AA37PZZ7</accession>
<name>A0AA37PZZ7_9BACT</name>
<evidence type="ECO:0000313" key="3">
    <source>
        <dbReference type="EMBL" id="GLC23859.1"/>
    </source>
</evidence>
<keyword evidence="4" id="KW-1185">Reference proteome</keyword>
<dbReference type="SUPFAM" id="SSF54593">
    <property type="entry name" value="Glyoxalase/Bleomycin resistance protein/Dihydroxybiphenyl dioxygenase"/>
    <property type="match status" value="1"/>
</dbReference>
<dbReference type="RefSeq" id="WP_284348303.1">
    <property type="nucleotide sequence ID" value="NZ_BRXS01000001.1"/>
</dbReference>
<dbReference type="Pfam" id="PF00903">
    <property type="entry name" value="Glyoxalase"/>
    <property type="match status" value="1"/>
</dbReference>
<organism evidence="3 4">
    <name type="scientific">Roseisolibacter agri</name>
    <dbReference type="NCBI Taxonomy" id="2014610"/>
    <lineage>
        <taxon>Bacteria</taxon>
        <taxon>Pseudomonadati</taxon>
        <taxon>Gemmatimonadota</taxon>
        <taxon>Gemmatimonadia</taxon>
        <taxon>Gemmatimonadales</taxon>
        <taxon>Gemmatimonadaceae</taxon>
        <taxon>Roseisolibacter</taxon>
    </lineage>
</organism>
<dbReference type="AlphaFoldDB" id="A0AA37PZZ7"/>
<proteinExistence type="predicted"/>
<gene>
    <name evidence="3" type="ORF">rosag_03720</name>
</gene>
<dbReference type="PROSITE" id="PS51819">
    <property type="entry name" value="VOC"/>
    <property type="match status" value="1"/>
</dbReference>
<dbReference type="InterPro" id="IPR037523">
    <property type="entry name" value="VOC_core"/>
</dbReference>
<dbReference type="InterPro" id="IPR004360">
    <property type="entry name" value="Glyas_Fos-R_dOase_dom"/>
</dbReference>
<feature type="compositionally biased region" description="Basic and acidic residues" evidence="1">
    <location>
        <begin position="134"/>
        <end position="147"/>
    </location>
</feature>
<feature type="compositionally biased region" description="Low complexity" evidence="1">
    <location>
        <begin position="152"/>
        <end position="165"/>
    </location>
</feature>
<reference evidence="3" key="1">
    <citation type="submission" date="2022-08" db="EMBL/GenBank/DDBJ databases">
        <title>Draft genome sequencing of Roseisolibacter agri AW1220.</title>
        <authorList>
            <person name="Tobiishi Y."/>
            <person name="Tonouchi A."/>
        </authorList>
    </citation>
    <scope>NUCLEOTIDE SEQUENCE</scope>
    <source>
        <strain evidence="3">AW1220</strain>
    </source>
</reference>
<dbReference type="Gene3D" id="3.30.720.120">
    <property type="match status" value="1"/>
</dbReference>
<protein>
    <submittedName>
        <fullName evidence="3">Glyoxalase</fullName>
    </submittedName>
</protein>
<evidence type="ECO:0000313" key="4">
    <source>
        <dbReference type="Proteomes" id="UP001161325"/>
    </source>
</evidence>
<evidence type="ECO:0000259" key="2">
    <source>
        <dbReference type="PROSITE" id="PS51819"/>
    </source>
</evidence>
<feature type="domain" description="VOC" evidence="2">
    <location>
        <begin position="9"/>
        <end position="134"/>
    </location>
</feature>
<dbReference type="PANTHER" id="PTHR34109:SF1">
    <property type="entry name" value="VOC DOMAIN-CONTAINING PROTEIN"/>
    <property type="match status" value="1"/>
</dbReference>
<comment type="caution">
    <text evidence="3">The sequence shown here is derived from an EMBL/GenBank/DDBJ whole genome shotgun (WGS) entry which is preliminary data.</text>
</comment>
<dbReference type="InterPro" id="IPR029068">
    <property type="entry name" value="Glyas_Bleomycin-R_OHBP_Dase"/>
</dbReference>
<dbReference type="Proteomes" id="UP001161325">
    <property type="component" value="Unassembled WGS sequence"/>
</dbReference>
<feature type="region of interest" description="Disordered" evidence="1">
    <location>
        <begin position="134"/>
        <end position="165"/>
    </location>
</feature>
<dbReference type="EMBL" id="BRXS01000001">
    <property type="protein sequence ID" value="GLC23859.1"/>
    <property type="molecule type" value="Genomic_DNA"/>
</dbReference>
<dbReference type="PANTHER" id="PTHR34109">
    <property type="entry name" value="BNAUNNG04460D PROTEIN-RELATED"/>
    <property type="match status" value="1"/>
</dbReference>